<feature type="transmembrane region" description="Helical" evidence="6">
    <location>
        <begin position="70"/>
        <end position="91"/>
    </location>
</feature>
<accession>A0A9W6YQ37</accession>
<dbReference type="Gene3D" id="1.20.1250.20">
    <property type="entry name" value="MFS general substrate transporter like domains"/>
    <property type="match status" value="2"/>
</dbReference>
<dbReference type="OrthoDB" id="2962993at2759"/>
<evidence type="ECO:0000256" key="2">
    <source>
        <dbReference type="ARBA" id="ARBA00022448"/>
    </source>
</evidence>
<keyword evidence="5 6" id="KW-0472">Membrane</keyword>
<feature type="transmembrane region" description="Helical" evidence="6">
    <location>
        <begin position="129"/>
        <end position="151"/>
    </location>
</feature>
<dbReference type="InterPro" id="IPR011701">
    <property type="entry name" value="MFS"/>
</dbReference>
<dbReference type="InterPro" id="IPR020846">
    <property type="entry name" value="MFS_dom"/>
</dbReference>
<feature type="transmembrane region" description="Helical" evidence="6">
    <location>
        <begin position="232"/>
        <end position="250"/>
    </location>
</feature>
<feature type="transmembrane region" description="Helical" evidence="6">
    <location>
        <begin position="325"/>
        <end position="347"/>
    </location>
</feature>
<dbReference type="SUPFAM" id="SSF103473">
    <property type="entry name" value="MFS general substrate transporter"/>
    <property type="match status" value="1"/>
</dbReference>
<dbReference type="AlphaFoldDB" id="A0A9W6YQ37"/>
<dbReference type="InterPro" id="IPR036259">
    <property type="entry name" value="MFS_trans_sf"/>
</dbReference>
<dbReference type="PROSITE" id="PS50850">
    <property type="entry name" value="MFS"/>
    <property type="match status" value="1"/>
</dbReference>
<keyword evidence="3 6" id="KW-0812">Transmembrane</keyword>
<dbReference type="PANTHER" id="PTHR43791">
    <property type="entry name" value="PERMEASE-RELATED"/>
    <property type="match status" value="1"/>
</dbReference>
<organism evidence="8 9">
    <name type="scientific">Ambrosiozyma monospora</name>
    <name type="common">Yeast</name>
    <name type="synonym">Endomycopsis monosporus</name>
    <dbReference type="NCBI Taxonomy" id="43982"/>
    <lineage>
        <taxon>Eukaryota</taxon>
        <taxon>Fungi</taxon>
        <taxon>Dikarya</taxon>
        <taxon>Ascomycota</taxon>
        <taxon>Saccharomycotina</taxon>
        <taxon>Pichiomycetes</taxon>
        <taxon>Pichiales</taxon>
        <taxon>Pichiaceae</taxon>
        <taxon>Ambrosiozyma</taxon>
    </lineage>
</organism>
<dbReference type="EMBL" id="BSXU01000152">
    <property type="protein sequence ID" value="GMG19551.1"/>
    <property type="molecule type" value="Genomic_DNA"/>
</dbReference>
<name>A0A9W6YQ37_AMBMO</name>
<dbReference type="GO" id="GO:0022857">
    <property type="term" value="F:transmembrane transporter activity"/>
    <property type="evidence" value="ECO:0007669"/>
    <property type="project" value="InterPro"/>
</dbReference>
<gene>
    <name evidence="8" type="ORF">Amon01_000055400</name>
</gene>
<protein>
    <submittedName>
        <fullName evidence="8">Unnamed protein product</fullName>
    </submittedName>
</protein>
<evidence type="ECO:0000313" key="8">
    <source>
        <dbReference type="EMBL" id="GMG19551.1"/>
    </source>
</evidence>
<sequence length="451" mass="50512">MRILPTIAFMYLCNSLDKGNISNAKTNGLDVDIGLHGNQWNLVLCIFFVPYVLFAFPLQFIVRKFNPANVIPVMMFGFGSMTLLSCSVFNFGSFMAARWFLGMCEAAFFPGIIYYLSTFYRRNELARRLGIFYAASNIGNAFSGLLSYGVFQINTHRLKGWQILFLIEGGFTVIFSLFAYFYLPRTVSNCSFLTEEETECAIWRIESDSSSKSSSQATSSLSEAASILKHPLPYLWILAEFCIVVPLNSVNNWFPQIIQNLGHGKVLTNLYTVAPNVWGAFALLVMCFCSDYLRIRSIFFMLAVILTLIGFIVFSQIDIHSHLGVAYFTCFLMTSGTSASSVLNSAWSSNNIPNENGRALMSVLSIGFGNSAGLISTNIFLAKDAPKYTQALHITAGFGAAGCAIAIFILTFQVLDNRRRNREQGVNWTYRDVPTHELQDGFFSPSFRWMH</sequence>
<evidence type="ECO:0000256" key="4">
    <source>
        <dbReference type="ARBA" id="ARBA00022989"/>
    </source>
</evidence>
<dbReference type="FunFam" id="1.20.1250.20:FF:000188">
    <property type="entry name" value="MFS general substrate transporter"/>
    <property type="match status" value="1"/>
</dbReference>
<dbReference type="Pfam" id="PF07690">
    <property type="entry name" value="MFS_1"/>
    <property type="match status" value="1"/>
</dbReference>
<evidence type="ECO:0000256" key="3">
    <source>
        <dbReference type="ARBA" id="ARBA00022692"/>
    </source>
</evidence>
<proteinExistence type="predicted"/>
<evidence type="ECO:0000256" key="5">
    <source>
        <dbReference type="ARBA" id="ARBA00023136"/>
    </source>
</evidence>
<dbReference type="Proteomes" id="UP001165063">
    <property type="component" value="Unassembled WGS sequence"/>
</dbReference>
<feature type="transmembrane region" description="Helical" evidence="6">
    <location>
        <begin position="39"/>
        <end position="58"/>
    </location>
</feature>
<comment type="subcellular location">
    <subcellularLocation>
        <location evidence="1">Membrane</location>
        <topology evidence="1">Multi-pass membrane protein</topology>
    </subcellularLocation>
</comment>
<reference evidence="8" key="1">
    <citation type="submission" date="2023-04" db="EMBL/GenBank/DDBJ databases">
        <title>Ambrosiozyma monospora NBRC 1965.</title>
        <authorList>
            <person name="Ichikawa N."/>
            <person name="Sato H."/>
            <person name="Tonouchi N."/>
        </authorList>
    </citation>
    <scope>NUCLEOTIDE SEQUENCE</scope>
    <source>
        <strain evidence="8">NBRC 1965</strain>
    </source>
</reference>
<feature type="transmembrane region" description="Helical" evidence="6">
    <location>
        <begin position="298"/>
        <end position="319"/>
    </location>
</feature>
<comment type="caution">
    <text evidence="8">The sequence shown here is derived from an EMBL/GenBank/DDBJ whole genome shotgun (WGS) entry which is preliminary data.</text>
</comment>
<evidence type="ECO:0000256" key="6">
    <source>
        <dbReference type="SAM" id="Phobius"/>
    </source>
</evidence>
<dbReference type="GO" id="GO:0016020">
    <property type="term" value="C:membrane"/>
    <property type="evidence" value="ECO:0007669"/>
    <property type="project" value="UniProtKB-SubCell"/>
</dbReference>
<evidence type="ECO:0000259" key="7">
    <source>
        <dbReference type="PROSITE" id="PS50850"/>
    </source>
</evidence>
<feature type="domain" description="Major facilitator superfamily (MFS) profile" evidence="7">
    <location>
        <begin position="3"/>
        <end position="419"/>
    </location>
</feature>
<feature type="transmembrane region" description="Helical" evidence="6">
    <location>
        <begin position="97"/>
        <end position="117"/>
    </location>
</feature>
<keyword evidence="9" id="KW-1185">Reference proteome</keyword>
<feature type="transmembrane region" description="Helical" evidence="6">
    <location>
        <begin position="394"/>
        <end position="415"/>
    </location>
</feature>
<keyword evidence="4 6" id="KW-1133">Transmembrane helix</keyword>
<dbReference type="FunFam" id="1.20.1250.20:FF:000013">
    <property type="entry name" value="MFS general substrate transporter"/>
    <property type="match status" value="1"/>
</dbReference>
<evidence type="ECO:0000313" key="9">
    <source>
        <dbReference type="Proteomes" id="UP001165063"/>
    </source>
</evidence>
<feature type="transmembrane region" description="Helical" evidence="6">
    <location>
        <begin position="163"/>
        <end position="183"/>
    </location>
</feature>
<feature type="transmembrane region" description="Helical" evidence="6">
    <location>
        <begin position="359"/>
        <end position="382"/>
    </location>
</feature>
<dbReference type="PANTHER" id="PTHR43791:SF50">
    <property type="entry name" value="TRANSPORTER, PUTATIVE (AFU_ORTHOLOGUE AFUA_2G00840)-RELATED"/>
    <property type="match status" value="1"/>
</dbReference>
<evidence type="ECO:0000256" key="1">
    <source>
        <dbReference type="ARBA" id="ARBA00004141"/>
    </source>
</evidence>
<feature type="transmembrane region" description="Helical" evidence="6">
    <location>
        <begin position="270"/>
        <end position="289"/>
    </location>
</feature>
<keyword evidence="2" id="KW-0813">Transport</keyword>